<dbReference type="RefSeq" id="WP_126802169.1">
    <property type="nucleotide sequence ID" value="NZ_PIPL01000001.1"/>
</dbReference>
<reference evidence="4 5" key="1">
    <citation type="journal article" date="2011" name="Front. Microbiol.">
        <title>Genomic signatures of strain selection and enhancement in Bacillus atrophaeus var. globigii, a historical biowarfare simulant.</title>
        <authorList>
            <person name="Gibbons H.S."/>
            <person name="Broomall S.M."/>
            <person name="McNew L.A."/>
            <person name="Daligault H."/>
            <person name="Chapman C."/>
            <person name="Bruce D."/>
            <person name="Karavis M."/>
            <person name="Krepps M."/>
            <person name="McGregor P.A."/>
            <person name="Hong C."/>
            <person name="Park K.H."/>
            <person name="Akmal A."/>
            <person name="Feldman A."/>
            <person name="Lin J.S."/>
            <person name="Chang W.E."/>
            <person name="Higgs B.W."/>
            <person name="Demirev P."/>
            <person name="Lindquist J."/>
            <person name="Liem A."/>
            <person name="Fochler E."/>
            <person name="Read T.D."/>
            <person name="Tapia R."/>
            <person name="Johnson S."/>
            <person name="Bishop-Lilly K.A."/>
            <person name="Detter C."/>
            <person name="Han C."/>
            <person name="Sozhamannan S."/>
            <person name="Rosenzweig C.N."/>
            <person name="Skowronski E.W."/>
        </authorList>
    </citation>
    <scope>NUCLEOTIDE SEQUENCE [LARGE SCALE GENOMIC DNA]</scope>
    <source>
        <strain evidence="4 5">MLST1</strain>
    </source>
</reference>
<dbReference type="Gene3D" id="2.30.30.380">
    <property type="entry name" value="Zn-finger domain of Sec23/24"/>
    <property type="match status" value="1"/>
</dbReference>
<dbReference type="Pfam" id="PF00085">
    <property type="entry name" value="Thioredoxin"/>
    <property type="match status" value="1"/>
</dbReference>
<gene>
    <name evidence="4" type="ORF">CWE09_01655</name>
</gene>
<keyword evidence="1" id="KW-1015">Disulfide bond</keyword>
<proteinExistence type="predicted"/>
<sequence>MSDTLVIGCPNCDALNRIPAERITQHPKCGSCKERLVTGIPFALNPRNIDNHLNADLPVVVDFWASWCGPCKQYSKTFEMVAAPFAEQARFCTLNTEQESQLAGKYHIRSIPTTIVFYQGEEIARESGGMHPQQLHQWLDEVLKHI</sequence>
<dbReference type="InterPro" id="IPR017937">
    <property type="entry name" value="Thioredoxin_CS"/>
</dbReference>
<dbReference type="CDD" id="cd02947">
    <property type="entry name" value="TRX_family"/>
    <property type="match status" value="1"/>
</dbReference>
<dbReference type="NCBIfam" id="NF008229">
    <property type="entry name" value="PRK10996.1"/>
    <property type="match status" value="1"/>
</dbReference>
<evidence type="ECO:0000259" key="3">
    <source>
        <dbReference type="PROSITE" id="PS51352"/>
    </source>
</evidence>
<feature type="domain" description="Thioredoxin" evidence="3">
    <location>
        <begin position="14"/>
        <end position="144"/>
    </location>
</feature>
<accession>A0A432W5W8</accession>
<keyword evidence="2" id="KW-0676">Redox-active center</keyword>
<evidence type="ECO:0000256" key="1">
    <source>
        <dbReference type="ARBA" id="ARBA00023157"/>
    </source>
</evidence>
<dbReference type="AlphaFoldDB" id="A0A432W5W8"/>
<dbReference type="PROSITE" id="PS51352">
    <property type="entry name" value="THIOREDOXIN_2"/>
    <property type="match status" value="1"/>
</dbReference>
<name>A0A432W5W8_9GAMM</name>
<dbReference type="PRINTS" id="PR00421">
    <property type="entry name" value="THIOREDOXIN"/>
</dbReference>
<protein>
    <submittedName>
        <fullName evidence="4">Thioredoxin TrxC</fullName>
    </submittedName>
</protein>
<comment type="caution">
    <text evidence="4">The sequence shown here is derived from an EMBL/GenBank/DDBJ whole genome shotgun (WGS) entry which is preliminary data.</text>
</comment>
<dbReference type="GO" id="GO:0015035">
    <property type="term" value="F:protein-disulfide reductase activity"/>
    <property type="evidence" value="ECO:0007669"/>
    <property type="project" value="TreeGrafter"/>
</dbReference>
<evidence type="ECO:0000313" key="4">
    <source>
        <dbReference type="EMBL" id="RUO25468.1"/>
    </source>
</evidence>
<organism evidence="4 5">
    <name type="scientific">Aliidiomarina minuta</name>
    <dbReference type="NCBI Taxonomy" id="880057"/>
    <lineage>
        <taxon>Bacteria</taxon>
        <taxon>Pseudomonadati</taxon>
        <taxon>Pseudomonadota</taxon>
        <taxon>Gammaproteobacteria</taxon>
        <taxon>Alteromonadales</taxon>
        <taxon>Idiomarinaceae</taxon>
        <taxon>Aliidiomarina</taxon>
    </lineage>
</organism>
<dbReference type="SUPFAM" id="SSF52833">
    <property type="entry name" value="Thioredoxin-like"/>
    <property type="match status" value="1"/>
</dbReference>
<dbReference type="Pfam" id="PF21352">
    <property type="entry name" value="Zn_ribbon_Thio2"/>
    <property type="match status" value="1"/>
</dbReference>
<dbReference type="InterPro" id="IPR049299">
    <property type="entry name" value="Thio2_N"/>
</dbReference>
<evidence type="ECO:0000313" key="5">
    <source>
        <dbReference type="Proteomes" id="UP000288293"/>
    </source>
</evidence>
<dbReference type="PANTHER" id="PTHR45663">
    <property type="entry name" value="GEO12009P1"/>
    <property type="match status" value="1"/>
</dbReference>
<keyword evidence="5" id="KW-1185">Reference proteome</keyword>
<dbReference type="InterPro" id="IPR036249">
    <property type="entry name" value="Thioredoxin-like_sf"/>
</dbReference>
<dbReference type="InterPro" id="IPR013766">
    <property type="entry name" value="Thioredoxin_domain"/>
</dbReference>
<dbReference type="Proteomes" id="UP000288293">
    <property type="component" value="Unassembled WGS sequence"/>
</dbReference>
<dbReference type="PANTHER" id="PTHR45663:SF40">
    <property type="entry name" value="THIOREDOXIN 2"/>
    <property type="match status" value="1"/>
</dbReference>
<dbReference type="PROSITE" id="PS00194">
    <property type="entry name" value="THIOREDOXIN_1"/>
    <property type="match status" value="1"/>
</dbReference>
<evidence type="ECO:0000256" key="2">
    <source>
        <dbReference type="ARBA" id="ARBA00023284"/>
    </source>
</evidence>
<dbReference type="GO" id="GO:0005829">
    <property type="term" value="C:cytosol"/>
    <property type="evidence" value="ECO:0007669"/>
    <property type="project" value="TreeGrafter"/>
</dbReference>
<dbReference type="OrthoDB" id="9790390at2"/>
<dbReference type="Gene3D" id="3.40.30.10">
    <property type="entry name" value="Glutaredoxin"/>
    <property type="match status" value="1"/>
</dbReference>
<dbReference type="EMBL" id="PIPL01000001">
    <property type="protein sequence ID" value="RUO25468.1"/>
    <property type="molecule type" value="Genomic_DNA"/>
</dbReference>